<dbReference type="RefSeq" id="WP_272750322.1">
    <property type="nucleotide sequence ID" value="NZ_JAQQLF010000001.1"/>
</dbReference>
<protein>
    <submittedName>
        <fullName evidence="3">Cupin domain-containing protein</fullName>
    </submittedName>
</protein>
<sequence>MDARTTSNADGACEPFAADSVPWESYQQGSRFGVRYQQLGSFGGAQHVGVCREELAPGKQACPLHYHMQEEEHLLILDGELTLLLGEQRYRMQSGDYVCFPAGQQVGHALYNHSDTPCRYLIIGERNPHDVVVYPESGRVGVRSLGQGFDSKATMAYWDGQAGSDGTTA</sequence>
<keyword evidence="1" id="KW-0479">Metal-binding</keyword>
<dbReference type="PANTHER" id="PTHR35848:SF9">
    <property type="entry name" value="SLL1358 PROTEIN"/>
    <property type="match status" value="1"/>
</dbReference>
<dbReference type="CDD" id="cd02224">
    <property type="entry name" value="cupin_SPO2919-like"/>
    <property type="match status" value="1"/>
</dbReference>
<feature type="domain" description="Cupin type-2" evidence="2">
    <location>
        <begin position="53"/>
        <end position="123"/>
    </location>
</feature>
<evidence type="ECO:0000313" key="3">
    <source>
        <dbReference type="EMBL" id="MDC7715841.1"/>
    </source>
</evidence>
<dbReference type="EMBL" id="JAQQLF010000001">
    <property type="protein sequence ID" value="MDC7715841.1"/>
    <property type="molecule type" value="Genomic_DNA"/>
</dbReference>
<dbReference type="Pfam" id="PF07883">
    <property type="entry name" value="Cupin_2"/>
    <property type="match status" value="1"/>
</dbReference>
<evidence type="ECO:0000313" key="4">
    <source>
        <dbReference type="Proteomes" id="UP001219956"/>
    </source>
</evidence>
<dbReference type="InterPro" id="IPR014710">
    <property type="entry name" value="RmlC-like_jellyroll"/>
</dbReference>
<proteinExistence type="predicted"/>
<keyword evidence="4" id="KW-1185">Reference proteome</keyword>
<dbReference type="PANTHER" id="PTHR35848">
    <property type="entry name" value="OXALATE-BINDING PROTEIN"/>
    <property type="match status" value="1"/>
</dbReference>
<dbReference type="SUPFAM" id="SSF51182">
    <property type="entry name" value="RmlC-like cupins"/>
    <property type="match status" value="1"/>
</dbReference>
<gene>
    <name evidence="3" type="ORF">PQU95_01215</name>
</gene>
<organism evidence="3 4">
    <name type="scientific">Vogesella aquatica</name>
    <dbReference type="NCBI Taxonomy" id="2984206"/>
    <lineage>
        <taxon>Bacteria</taxon>
        <taxon>Pseudomonadati</taxon>
        <taxon>Pseudomonadota</taxon>
        <taxon>Betaproteobacteria</taxon>
        <taxon>Neisseriales</taxon>
        <taxon>Chromobacteriaceae</taxon>
        <taxon>Vogesella</taxon>
    </lineage>
</organism>
<dbReference type="Gene3D" id="2.60.120.10">
    <property type="entry name" value="Jelly Rolls"/>
    <property type="match status" value="1"/>
</dbReference>
<dbReference type="InterPro" id="IPR011051">
    <property type="entry name" value="RmlC_Cupin_sf"/>
</dbReference>
<comment type="caution">
    <text evidence="3">The sequence shown here is derived from an EMBL/GenBank/DDBJ whole genome shotgun (WGS) entry which is preliminary data.</text>
</comment>
<dbReference type="Proteomes" id="UP001219956">
    <property type="component" value="Unassembled WGS sequence"/>
</dbReference>
<dbReference type="InterPro" id="IPR051610">
    <property type="entry name" value="GPI/OXD"/>
</dbReference>
<reference evidence="3 4" key="1">
    <citation type="submission" date="2023-01" db="EMBL/GenBank/DDBJ databases">
        <title>Novel species of the genus Vogesella isolated from rivers.</title>
        <authorList>
            <person name="Lu H."/>
        </authorList>
    </citation>
    <scope>NUCLEOTIDE SEQUENCE [LARGE SCALE GENOMIC DNA]</scope>
    <source>
        <strain evidence="3 4">DC21W</strain>
    </source>
</reference>
<dbReference type="InterPro" id="IPR013096">
    <property type="entry name" value="Cupin_2"/>
</dbReference>
<accession>A0ABT5ITE4</accession>
<name>A0ABT5ITE4_9NEIS</name>
<evidence type="ECO:0000256" key="1">
    <source>
        <dbReference type="ARBA" id="ARBA00022723"/>
    </source>
</evidence>
<evidence type="ECO:0000259" key="2">
    <source>
        <dbReference type="Pfam" id="PF07883"/>
    </source>
</evidence>